<feature type="domain" description="ENTH" evidence="8">
    <location>
        <begin position="91"/>
        <end position="223"/>
    </location>
</feature>
<feature type="compositionally biased region" description="Basic and acidic residues" evidence="7">
    <location>
        <begin position="325"/>
        <end position="336"/>
    </location>
</feature>
<evidence type="ECO:0000256" key="1">
    <source>
        <dbReference type="ARBA" id="ARBA00004132"/>
    </source>
</evidence>
<feature type="region of interest" description="Disordered" evidence="7">
    <location>
        <begin position="570"/>
        <end position="606"/>
    </location>
</feature>
<feature type="transmembrane region" description="Helical" evidence="6">
    <location>
        <begin position="31"/>
        <end position="51"/>
    </location>
</feature>
<name>A0A9I9DGJ8_CUCME</name>
<feature type="region of interest" description="Disordered" evidence="7">
    <location>
        <begin position="642"/>
        <end position="689"/>
    </location>
</feature>
<dbReference type="PANTHER" id="PTHR12276">
    <property type="entry name" value="EPSIN/ENT-RELATED"/>
    <property type="match status" value="1"/>
</dbReference>
<reference evidence="9" key="1">
    <citation type="submission" date="2023-03" db="UniProtKB">
        <authorList>
            <consortium name="EnsemblPlants"/>
        </authorList>
    </citation>
    <scope>IDENTIFICATION</scope>
</reference>
<evidence type="ECO:0000256" key="3">
    <source>
        <dbReference type="ARBA" id="ARBA00010130"/>
    </source>
</evidence>
<evidence type="ECO:0000256" key="4">
    <source>
        <dbReference type="ARBA" id="ARBA00023034"/>
    </source>
</evidence>
<dbReference type="GO" id="GO:0005768">
    <property type="term" value="C:endosome"/>
    <property type="evidence" value="ECO:0007669"/>
    <property type="project" value="TreeGrafter"/>
</dbReference>
<dbReference type="GO" id="GO:0005794">
    <property type="term" value="C:Golgi apparatus"/>
    <property type="evidence" value="ECO:0007669"/>
    <property type="project" value="UniProtKB-SubCell"/>
</dbReference>
<keyword evidence="4" id="KW-0333">Golgi apparatus</keyword>
<dbReference type="CDD" id="cd03571">
    <property type="entry name" value="ENTH"/>
    <property type="match status" value="1"/>
</dbReference>
<keyword evidence="5" id="KW-0968">Cytoplasmic vesicle</keyword>
<feature type="region of interest" description="Disordered" evidence="7">
    <location>
        <begin position="230"/>
        <end position="452"/>
    </location>
</feature>
<dbReference type="Gramene" id="MELO3C017683.2.1">
    <property type="protein sequence ID" value="MELO3C017683.2.1"/>
    <property type="gene ID" value="MELO3C017683.2"/>
</dbReference>
<keyword evidence="6" id="KW-0472">Membrane</keyword>
<accession>A0A9I9DGJ8</accession>
<evidence type="ECO:0000256" key="2">
    <source>
        <dbReference type="ARBA" id="ARBA00004555"/>
    </source>
</evidence>
<dbReference type="GO" id="GO:0030276">
    <property type="term" value="F:clathrin binding"/>
    <property type="evidence" value="ECO:0007669"/>
    <property type="project" value="TreeGrafter"/>
</dbReference>
<dbReference type="PANTHER" id="PTHR12276:SF91">
    <property type="entry name" value="CLATHRIN INTERACTOR EPSIN 2-RELATED"/>
    <property type="match status" value="1"/>
</dbReference>
<dbReference type="InterPro" id="IPR008942">
    <property type="entry name" value="ENTH_VHS"/>
</dbReference>
<keyword evidence="6" id="KW-0812">Transmembrane</keyword>
<dbReference type="Gene3D" id="1.25.40.90">
    <property type="match status" value="1"/>
</dbReference>
<feature type="transmembrane region" description="Helical" evidence="6">
    <location>
        <begin position="63"/>
        <end position="85"/>
    </location>
</feature>
<dbReference type="GO" id="GO:0005886">
    <property type="term" value="C:plasma membrane"/>
    <property type="evidence" value="ECO:0007669"/>
    <property type="project" value="TreeGrafter"/>
</dbReference>
<feature type="region of interest" description="Disordered" evidence="7">
    <location>
        <begin position="728"/>
        <end position="750"/>
    </location>
</feature>
<dbReference type="FunFam" id="1.25.40.90:FF:000006">
    <property type="entry name" value="Clathrin interactor 1"/>
    <property type="match status" value="1"/>
</dbReference>
<evidence type="ECO:0000256" key="6">
    <source>
        <dbReference type="PROSITE-ProRule" id="PRU00243"/>
    </source>
</evidence>
<feature type="compositionally biased region" description="Polar residues" evidence="7">
    <location>
        <begin position="572"/>
        <end position="603"/>
    </location>
</feature>
<protein>
    <recommendedName>
        <fullName evidence="8">ENTH domain-containing protein</fullName>
    </recommendedName>
</protein>
<evidence type="ECO:0000256" key="5">
    <source>
        <dbReference type="ARBA" id="ARBA00023329"/>
    </source>
</evidence>
<dbReference type="GO" id="GO:0005543">
    <property type="term" value="F:phospholipid binding"/>
    <property type="evidence" value="ECO:0007669"/>
    <property type="project" value="TreeGrafter"/>
</dbReference>
<comment type="similarity">
    <text evidence="3">Belongs to the epsin family.</text>
</comment>
<feature type="compositionally biased region" description="Low complexity" evidence="7">
    <location>
        <begin position="644"/>
        <end position="656"/>
    </location>
</feature>
<comment type="caution">
    <text evidence="6">Lacks conserved residue(s) required for the propagation of feature annotation.</text>
</comment>
<organism evidence="9">
    <name type="scientific">Cucumis melo</name>
    <name type="common">Muskmelon</name>
    <dbReference type="NCBI Taxonomy" id="3656"/>
    <lineage>
        <taxon>Eukaryota</taxon>
        <taxon>Viridiplantae</taxon>
        <taxon>Streptophyta</taxon>
        <taxon>Embryophyta</taxon>
        <taxon>Tracheophyta</taxon>
        <taxon>Spermatophyta</taxon>
        <taxon>Magnoliopsida</taxon>
        <taxon>eudicotyledons</taxon>
        <taxon>Gunneridae</taxon>
        <taxon>Pentapetalae</taxon>
        <taxon>rosids</taxon>
        <taxon>fabids</taxon>
        <taxon>Cucurbitales</taxon>
        <taxon>Cucurbitaceae</taxon>
        <taxon>Benincaseae</taxon>
        <taxon>Cucumis</taxon>
    </lineage>
</organism>
<dbReference type="EnsemblPlants" id="MELO3C017683.2.1">
    <property type="protein sequence ID" value="MELO3C017683.2.1"/>
    <property type="gene ID" value="MELO3C017683.2"/>
</dbReference>
<dbReference type="SUPFAM" id="SSF48464">
    <property type="entry name" value="ENTH/VHS domain"/>
    <property type="match status" value="1"/>
</dbReference>
<evidence type="ECO:0000313" key="9">
    <source>
        <dbReference type="EnsemblPlants" id="MELO3C017683.2.1"/>
    </source>
</evidence>
<dbReference type="InterPro" id="IPR013809">
    <property type="entry name" value="ENTH"/>
</dbReference>
<evidence type="ECO:0000259" key="8">
    <source>
        <dbReference type="PROSITE" id="PS50942"/>
    </source>
</evidence>
<dbReference type="Pfam" id="PF01417">
    <property type="entry name" value="ENTH"/>
    <property type="match status" value="1"/>
</dbReference>
<sequence length="919" mass="99872">MYDNTRNLLVDKNVNFVGLGGKIEKDEVKGFILLGGMLFPIGAMWLGWVYRQFHKYELYPPSLVLKFMIFSTTSIAAWNIATFILKREVNKTVLKIPKIEQKVLDATSNEPWGPHGSLLADIAQATRNYHEYQMIMGILWKRINDTGKNWRHVYKGLTVLEYLVGHGSERVIDDIREHAYQISTLSDFQYIDSNGRDQGNNVRKKSQNLVALVNDKERIIEVRQKAAANRDKFRSASSMGSMYRPSSGGYDDRYEGRYGSRDGDRNVDSYGRERDYGFRDDRSGRNEDSYGRDYEERYNRDGYKDDDYRGRSRNIDDYQYGSRSRSSDRDGERAYDDDGQVSSRNNGARPDEPSPVGRQLERKFSEQNIAPPSYEEAVNESGSTVPSQSVSVNREVEAPATTAPRAFPPPVSSTPSQQTTHGTTASPHPQGPDGSDEFDPRGSVPVAPNASSNLETNLFDSLALVPVGPVTSSADSECHVQTSATVGSFTQNQTFEDPFGDSPFKAISSSGVQDQTHFQRGESFSAATYSKPDVPVQPQPNLHHPREETLQHQNIGVLADLLPPETLPAAVSQPTYTTSNQPVQPNSQAASGLPAQSNPNLGNYQRDGNIAAVNFQNQTEPGREFGNGMFVAPGGIPAHVSYMAPPNAGPNAQPNNFGTSHNGSAVPASSHHTLQTTRPPAHLPSGNYFNAPQGSVAPVASQVSYQTSNFPVVKSEVMGSFNSQAGNYTSMASQQNPPAGPLSTASQASKNKFETKSTVWSDTLSRGLVNLNISGPKANPTADIGVDFEALNRKEKRMEKPSTAPVVSTINMGKAMGSGSGIGRAGASALRPLPNAMSGSGSGMGMGMGMGMNPNPGMGMGMRGYGGMNQPMGGMSMNMGMGQQGFQMQQPRANMPGVYNPMMGSGGYAPQQPPYGSYR</sequence>
<evidence type="ECO:0000256" key="7">
    <source>
        <dbReference type="SAM" id="MobiDB-lite"/>
    </source>
</evidence>
<comment type="subcellular location">
    <subcellularLocation>
        <location evidence="1">Cytoplasmic vesicle</location>
        <location evidence="1">Clathrin-coated vesicle</location>
    </subcellularLocation>
    <subcellularLocation>
        <location evidence="2">Golgi apparatus</location>
    </subcellularLocation>
</comment>
<feature type="compositionally biased region" description="Polar residues" evidence="7">
    <location>
        <begin position="380"/>
        <end position="392"/>
    </location>
</feature>
<proteinExistence type="inferred from homology"/>
<keyword evidence="6" id="KW-1133">Transmembrane helix</keyword>
<dbReference type="PROSITE" id="PS50942">
    <property type="entry name" value="ENTH"/>
    <property type="match status" value="1"/>
</dbReference>
<dbReference type="AlphaFoldDB" id="A0A9I9DGJ8"/>
<dbReference type="GO" id="GO:0006897">
    <property type="term" value="P:endocytosis"/>
    <property type="evidence" value="ECO:0007669"/>
    <property type="project" value="TreeGrafter"/>
</dbReference>
<dbReference type="SMART" id="SM00273">
    <property type="entry name" value="ENTH"/>
    <property type="match status" value="1"/>
</dbReference>
<dbReference type="GO" id="GO:0030125">
    <property type="term" value="C:clathrin vesicle coat"/>
    <property type="evidence" value="ECO:0007669"/>
    <property type="project" value="TreeGrafter"/>
</dbReference>
<feature type="compositionally biased region" description="Basic and acidic residues" evidence="7">
    <location>
        <begin position="250"/>
        <end position="316"/>
    </location>
</feature>